<name>A0AAE1VFL5_9SOLA</name>
<gene>
    <name evidence="2" type="ORF">RND71_020859</name>
</gene>
<evidence type="ECO:0000313" key="3">
    <source>
        <dbReference type="Proteomes" id="UP001291623"/>
    </source>
</evidence>
<comment type="caution">
    <text evidence="2">The sequence shown here is derived from an EMBL/GenBank/DDBJ whole genome shotgun (WGS) entry which is preliminary data.</text>
</comment>
<dbReference type="EMBL" id="JAVYJV010000011">
    <property type="protein sequence ID" value="KAK4358630.1"/>
    <property type="molecule type" value="Genomic_DNA"/>
</dbReference>
<evidence type="ECO:0000256" key="1">
    <source>
        <dbReference type="SAM" id="MobiDB-lite"/>
    </source>
</evidence>
<reference evidence="2" key="1">
    <citation type="submission" date="2023-12" db="EMBL/GenBank/DDBJ databases">
        <title>Genome assembly of Anisodus tanguticus.</title>
        <authorList>
            <person name="Wang Y.-J."/>
        </authorList>
    </citation>
    <scope>NUCLEOTIDE SEQUENCE</scope>
    <source>
        <strain evidence="2">KB-2021</strain>
        <tissue evidence="2">Leaf</tissue>
    </source>
</reference>
<accession>A0AAE1VFL5</accession>
<keyword evidence="3" id="KW-1185">Reference proteome</keyword>
<organism evidence="2 3">
    <name type="scientific">Anisodus tanguticus</name>
    <dbReference type="NCBI Taxonomy" id="243964"/>
    <lineage>
        <taxon>Eukaryota</taxon>
        <taxon>Viridiplantae</taxon>
        <taxon>Streptophyta</taxon>
        <taxon>Embryophyta</taxon>
        <taxon>Tracheophyta</taxon>
        <taxon>Spermatophyta</taxon>
        <taxon>Magnoliopsida</taxon>
        <taxon>eudicotyledons</taxon>
        <taxon>Gunneridae</taxon>
        <taxon>Pentapetalae</taxon>
        <taxon>asterids</taxon>
        <taxon>lamiids</taxon>
        <taxon>Solanales</taxon>
        <taxon>Solanaceae</taxon>
        <taxon>Solanoideae</taxon>
        <taxon>Hyoscyameae</taxon>
        <taxon>Anisodus</taxon>
    </lineage>
</organism>
<dbReference type="Proteomes" id="UP001291623">
    <property type="component" value="Unassembled WGS sequence"/>
</dbReference>
<protein>
    <submittedName>
        <fullName evidence="2">Uncharacterized protein</fullName>
    </submittedName>
</protein>
<dbReference type="AlphaFoldDB" id="A0AAE1VFL5"/>
<feature type="region of interest" description="Disordered" evidence="1">
    <location>
        <begin position="162"/>
        <end position="185"/>
    </location>
</feature>
<sequence>MDTYKKESIGGYPARKTYWIGQKAKNLKPSYNRAIVRIVRGISPNRKRALSFLVEMAPMPYKFLRKRLNDELAELAAEEYRQQTIMNRRVVVREKATRLIIRSPVLHKGSIKIKSGYQGKYVEKLPSEIPNWQTSPAAITIRGFVYFVMFPGLRLTTSLVLPRRPGGNSTGPSTLLPGKSRDVLR</sequence>
<evidence type="ECO:0000313" key="2">
    <source>
        <dbReference type="EMBL" id="KAK4358630.1"/>
    </source>
</evidence>
<proteinExistence type="predicted"/>